<evidence type="ECO:0000313" key="2">
    <source>
        <dbReference type="EnsemblPlants" id="KRH07380"/>
    </source>
</evidence>
<sequence>MRHRYLNQKTMRRSLSDLEFEEVQGFKDLGFSFEKETLSPSLASILPEAWLVQSCAPRIPNWTSHKSSGDMKVQIKFWARVMASNIHQEC</sequence>
<reference evidence="1" key="3">
    <citation type="submission" date="2018-07" db="EMBL/GenBank/DDBJ databases">
        <title>WGS assembly of Glycine max.</title>
        <authorList>
            <person name="Schmutz J."/>
            <person name="Cannon S."/>
            <person name="Schlueter J."/>
            <person name="Ma J."/>
            <person name="Mitros T."/>
            <person name="Nelson W."/>
            <person name="Hyten D."/>
            <person name="Song Q."/>
            <person name="Thelen J."/>
            <person name="Cheng J."/>
            <person name="Xu D."/>
            <person name="Hellsten U."/>
            <person name="May G."/>
            <person name="Yu Y."/>
            <person name="Sakurai T."/>
            <person name="Umezawa T."/>
            <person name="Bhattacharyya M."/>
            <person name="Sandhu D."/>
            <person name="Valliyodan B."/>
            <person name="Lindquist E."/>
            <person name="Peto M."/>
            <person name="Grant D."/>
            <person name="Shu S."/>
            <person name="Goodstein D."/>
            <person name="Barry K."/>
            <person name="Futrell-Griggs M."/>
            <person name="Abernathy B."/>
            <person name="Du J."/>
            <person name="Tian Z."/>
            <person name="Zhu L."/>
            <person name="Gill N."/>
            <person name="Joshi T."/>
            <person name="Libault M."/>
            <person name="Sethuraman A."/>
            <person name="Zhang X."/>
            <person name="Shinozaki K."/>
            <person name="Nguyen H."/>
            <person name="Wing R."/>
            <person name="Cregan P."/>
            <person name="Specht J."/>
            <person name="Grimwood J."/>
            <person name="Rokhsar D."/>
            <person name="Stacey G."/>
            <person name="Shoemaker R."/>
            <person name="Jackson S."/>
        </authorList>
    </citation>
    <scope>NUCLEOTIDE SEQUENCE</scope>
    <source>
        <tissue evidence="1">Callus</tissue>
    </source>
</reference>
<reference evidence="2" key="2">
    <citation type="submission" date="2018-02" db="UniProtKB">
        <authorList>
            <consortium name="EnsemblPlants"/>
        </authorList>
    </citation>
    <scope>IDENTIFICATION</scope>
    <source>
        <strain evidence="2">Williams 82</strain>
    </source>
</reference>
<protein>
    <submittedName>
        <fullName evidence="1 2">Uncharacterized protein</fullName>
    </submittedName>
</protein>
<gene>
    <name evidence="1" type="ORF">GLYMA_16G084400</name>
</gene>
<evidence type="ECO:0000313" key="3">
    <source>
        <dbReference type="Proteomes" id="UP000008827"/>
    </source>
</evidence>
<dbReference type="EnsemblPlants" id="KRH07380">
    <property type="protein sequence ID" value="KRH07380"/>
    <property type="gene ID" value="GLYMA_16G084400"/>
</dbReference>
<keyword evidence="3" id="KW-1185">Reference proteome</keyword>
<evidence type="ECO:0000313" key="1">
    <source>
        <dbReference type="EMBL" id="KRH07380.1"/>
    </source>
</evidence>
<organism evidence="1">
    <name type="scientific">Glycine max</name>
    <name type="common">Soybean</name>
    <name type="synonym">Glycine hispida</name>
    <dbReference type="NCBI Taxonomy" id="3847"/>
    <lineage>
        <taxon>Eukaryota</taxon>
        <taxon>Viridiplantae</taxon>
        <taxon>Streptophyta</taxon>
        <taxon>Embryophyta</taxon>
        <taxon>Tracheophyta</taxon>
        <taxon>Spermatophyta</taxon>
        <taxon>Magnoliopsida</taxon>
        <taxon>eudicotyledons</taxon>
        <taxon>Gunneridae</taxon>
        <taxon>Pentapetalae</taxon>
        <taxon>rosids</taxon>
        <taxon>fabids</taxon>
        <taxon>Fabales</taxon>
        <taxon>Fabaceae</taxon>
        <taxon>Papilionoideae</taxon>
        <taxon>50 kb inversion clade</taxon>
        <taxon>NPAAA clade</taxon>
        <taxon>indigoferoid/millettioid clade</taxon>
        <taxon>Phaseoleae</taxon>
        <taxon>Glycine</taxon>
        <taxon>Glycine subgen. Soja</taxon>
    </lineage>
</organism>
<name>A0A0R0FZV7_SOYBN</name>
<accession>A0A0R0FZV7</accession>
<reference evidence="1 2" key="1">
    <citation type="journal article" date="2010" name="Nature">
        <title>Genome sequence of the palaeopolyploid soybean.</title>
        <authorList>
            <person name="Schmutz J."/>
            <person name="Cannon S.B."/>
            <person name="Schlueter J."/>
            <person name="Ma J."/>
            <person name="Mitros T."/>
            <person name="Nelson W."/>
            <person name="Hyten D.L."/>
            <person name="Song Q."/>
            <person name="Thelen J.J."/>
            <person name="Cheng J."/>
            <person name="Xu D."/>
            <person name="Hellsten U."/>
            <person name="May G.D."/>
            <person name="Yu Y."/>
            <person name="Sakurai T."/>
            <person name="Umezawa T."/>
            <person name="Bhattacharyya M.K."/>
            <person name="Sandhu D."/>
            <person name="Valliyodan B."/>
            <person name="Lindquist E."/>
            <person name="Peto M."/>
            <person name="Grant D."/>
            <person name="Shu S."/>
            <person name="Goodstein D."/>
            <person name="Barry K."/>
            <person name="Futrell-Griggs M."/>
            <person name="Abernathy B."/>
            <person name="Du J."/>
            <person name="Tian Z."/>
            <person name="Zhu L."/>
            <person name="Gill N."/>
            <person name="Joshi T."/>
            <person name="Libault M."/>
            <person name="Sethuraman A."/>
            <person name="Zhang X.-C."/>
            <person name="Shinozaki K."/>
            <person name="Nguyen H.T."/>
            <person name="Wing R.A."/>
            <person name="Cregan P."/>
            <person name="Specht J."/>
            <person name="Grimwood J."/>
            <person name="Rokhsar D."/>
            <person name="Stacey G."/>
            <person name="Shoemaker R.C."/>
            <person name="Jackson S.A."/>
        </authorList>
    </citation>
    <scope>NUCLEOTIDE SEQUENCE</scope>
    <source>
        <strain evidence="2">cv. Williams 82</strain>
        <tissue evidence="1">Callus</tissue>
    </source>
</reference>
<dbReference type="InParanoid" id="A0A0R0FZV7"/>
<dbReference type="Gramene" id="KRH07380">
    <property type="protein sequence ID" value="KRH07380"/>
    <property type="gene ID" value="GLYMA_16G084400"/>
</dbReference>
<dbReference type="AlphaFoldDB" id="A0A0R0FZV7"/>
<dbReference type="PANTHER" id="PTHR33785:SF5">
    <property type="entry name" value="SERINE_ARGININE REPETITIVE MATRIX PROTEIN"/>
    <property type="match status" value="1"/>
</dbReference>
<proteinExistence type="predicted"/>
<dbReference type="Proteomes" id="UP000008827">
    <property type="component" value="Chromosome 16"/>
</dbReference>
<dbReference type="EMBL" id="CM000849">
    <property type="protein sequence ID" value="KRH07380.1"/>
    <property type="molecule type" value="Genomic_DNA"/>
</dbReference>
<dbReference type="PANTHER" id="PTHR33785">
    <property type="entry name" value="OS06G0550800 PROTEIN"/>
    <property type="match status" value="1"/>
</dbReference>